<feature type="transmembrane region" description="Helical" evidence="7">
    <location>
        <begin position="205"/>
        <end position="228"/>
    </location>
</feature>
<feature type="transmembrane region" description="Helical" evidence="7">
    <location>
        <begin position="351"/>
        <end position="374"/>
    </location>
</feature>
<dbReference type="GO" id="GO:0022857">
    <property type="term" value="F:transmembrane transporter activity"/>
    <property type="evidence" value="ECO:0007669"/>
    <property type="project" value="InterPro"/>
</dbReference>
<dbReference type="Proteomes" id="UP000237438">
    <property type="component" value="Unassembled WGS sequence"/>
</dbReference>
<keyword evidence="9" id="KW-1185">Reference proteome</keyword>
<keyword evidence="3" id="KW-0813">Transport</keyword>
<evidence type="ECO:0000313" key="9">
    <source>
        <dbReference type="Proteomes" id="UP000237438"/>
    </source>
</evidence>
<evidence type="ECO:0000313" key="8">
    <source>
        <dbReference type="EMBL" id="POS82319.1"/>
    </source>
</evidence>
<name>A0A2S4PJU6_9PEZI</name>
<feature type="transmembrane region" description="Helical" evidence="7">
    <location>
        <begin position="173"/>
        <end position="193"/>
    </location>
</feature>
<dbReference type="SUPFAM" id="SSF103473">
    <property type="entry name" value="MFS general substrate transporter"/>
    <property type="match status" value="1"/>
</dbReference>
<dbReference type="GO" id="GO:0000329">
    <property type="term" value="C:fungal-type vacuole membrane"/>
    <property type="evidence" value="ECO:0007669"/>
    <property type="project" value="TreeGrafter"/>
</dbReference>
<keyword evidence="5 7" id="KW-1133">Transmembrane helix</keyword>
<feature type="transmembrane region" description="Helical" evidence="7">
    <location>
        <begin position="120"/>
        <end position="140"/>
    </location>
</feature>
<accession>A0A2S4PJU6</accession>
<dbReference type="PANTHER" id="PTHR20772:SF2">
    <property type="entry name" value="PROTEIN FMP42"/>
    <property type="match status" value="1"/>
</dbReference>
<gene>
    <name evidence="8" type="ORF">EPUL_006051</name>
</gene>
<evidence type="ECO:0000256" key="3">
    <source>
        <dbReference type="ARBA" id="ARBA00022448"/>
    </source>
</evidence>
<feature type="transmembrane region" description="Helical" evidence="7">
    <location>
        <begin position="443"/>
        <end position="463"/>
    </location>
</feature>
<feature type="non-terminal residue" evidence="8">
    <location>
        <position position="522"/>
    </location>
</feature>
<feature type="transmembrane region" description="Helical" evidence="7">
    <location>
        <begin position="394"/>
        <end position="414"/>
    </location>
</feature>
<comment type="similarity">
    <text evidence="2">Belongs to the SLC43A transporter (TC 2.A.1.44) family.</text>
</comment>
<evidence type="ECO:0000256" key="7">
    <source>
        <dbReference type="SAM" id="Phobius"/>
    </source>
</evidence>
<protein>
    <recommendedName>
        <fullName evidence="10">MFS general substrate transporter</fullName>
    </recommendedName>
</protein>
<sequence length="522" mass="57953">MVVLTSDAACITIAPDNPKSLIEVETPHDLACSSSSTDLNNSLKPKGPFIVGYIEIAKSTKITQIAIAVLNCFLSAGIVFGYAALKPVLIEEKIYRNYCSQAELDQNVRVCVQQEIRLNLMFVVAVVGTNASALPVGAILDKYGPRICGLISSAFLFMGAIFFAFGAHMKFDGYLIGYFFLAIGGAFTSMPYFHLSNTFPRNSGLILAMISGAFDSSSALFLIYKFIYFRSNKLFGPKKFFLIYLIVPIFVFLVQLFYMPKLSYKSIGEVKEIKRRKHRVAKSDNDDADERTVLLGTEIEGQDSSMNSNSIDNMGLEYARKQADQQEKKNKISGVWGVMHGKSVKNQIKSLWFLLITLFTVLQMIRINYFIATIHPQYEYILGSFKDAAEINDIFDTALPVGGLVGIPFIGLILDNISTPSVCSLILISATIIGSLGCLPYKWAAYSNVILFVLFRPFFYTALSDFNAKIFGFTTFGTVYGLMISISGLFNFVANGLDQLRNYTFHQDPIPINLILISVTFV</sequence>
<comment type="caution">
    <text evidence="8">The sequence shown here is derived from an EMBL/GenBank/DDBJ whole genome shotgun (WGS) entry which is preliminary data.</text>
</comment>
<dbReference type="STRING" id="225359.A0A2S4PJU6"/>
<evidence type="ECO:0000256" key="2">
    <source>
        <dbReference type="ARBA" id="ARBA00006595"/>
    </source>
</evidence>
<dbReference type="AlphaFoldDB" id="A0A2S4PJU6"/>
<dbReference type="InterPro" id="IPR052599">
    <property type="entry name" value="SLC43A_AATransporter"/>
</dbReference>
<evidence type="ECO:0000256" key="1">
    <source>
        <dbReference type="ARBA" id="ARBA00004141"/>
    </source>
</evidence>
<feature type="transmembrane region" description="Helical" evidence="7">
    <location>
        <begin position="240"/>
        <end position="258"/>
    </location>
</feature>
<feature type="transmembrane region" description="Helical" evidence="7">
    <location>
        <begin position="421"/>
        <end position="437"/>
    </location>
</feature>
<keyword evidence="4 7" id="KW-0812">Transmembrane</keyword>
<dbReference type="Gene3D" id="1.20.1250.20">
    <property type="entry name" value="MFS general substrate transporter like domains"/>
    <property type="match status" value="1"/>
</dbReference>
<reference evidence="8 9" key="1">
    <citation type="submission" date="2017-10" db="EMBL/GenBank/DDBJ databases">
        <title>Development of genomic resources for the powdery mildew, Erysiphe pulchra.</title>
        <authorList>
            <person name="Wadl P.A."/>
            <person name="Mack B.M."/>
            <person name="Moore G."/>
            <person name="Beltz S.B."/>
        </authorList>
    </citation>
    <scope>NUCLEOTIDE SEQUENCE [LARGE SCALE GENOMIC DNA]</scope>
    <source>
        <strain evidence="8">Cflorida</strain>
    </source>
</reference>
<proteinExistence type="inferred from homology"/>
<dbReference type="OrthoDB" id="330047at2759"/>
<dbReference type="Pfam" id="PF07690">
    <property type="entry name" value="MFS_1"/>
    <property type="match status" value="1"/>
</dbReference>
<evidence type="ECO:0008006" key="10">
    <source>
        <dbReference type="Google" id="ProtNLM"/>
    </source>
</evidence>
<dbReference type="PANTHER" id="PTHR20772">
    <property type="entry name" value="PROTEIN FMP42"/>
    <property type="match status" value="1"/>
</dbReference>
<evidence type="ECO:0000256" key="4">
    <source>
        <dbReference type="ARBA" id="ARBA00022692"/>
    </source>
</evidence>
<comment type="subcellular location">
    <subcellularLocation>
        <location evidence="1">Membrane</location>
        <topology evidence="1">Multi-pass membrane protein</topology>
    </subcellularLocation>
</comment>
<dbReference type="InterPro" id="IPR011701">
    <property type="entry name" value="MFS"/>
</dbReference>
<keyword evidence="6 7" id="KW-0472">Membrane</keyword>
<feature type="transmembrane region" description="Helical" evidence="7">
    <location>
        <begin position="65"/>
        <end position="85"/>
    </location>
</feature>
<feature type="transmembrane region" description="Helical" evidence="7">
    <location>
        <begin position="470"/>
        <end position="494"/>
    </location>
</feature>
<evidence type="ECO:0000256" key="5">
    <source>
        <dbReference type="ARBA" id="ARBA00022989"/>
    </source>
</evidence>
<feature type="transmembrane region" description="Helical" evidence="7">
    <location>
        <begin position="147"/>
        <end position="167"/>
    </location>
</feature>
<organism evidence="8 9">
    <name type="scientific">Erysiphe pulchra</name>
    <dbReference type="NCBI Taxonomy" id="225359"/>
    <lineage>
        <taxon>Eukaryota</taxon>
        <taxon>Fungi</taxon>
        <taxon>Dikarya</taxon>
        <taxon>Ascomycota</taxon>
        <taxon>Pezizomycotina</taxon>
        <taxon>Leotiomycetes</taxon>
        <taxon>Erysiphales</taxon>
        <taxon>Erysiphaceae</taxon>
        <taxon>Erysiphe</taxon>
    </lineage>
</organism>
<dbReference type="EMBL" id="PEDP01003151">
    <property type="protein sequence ID" value="POS82319.1"/>
    <property type="molecule type" value="Genomic_DNA"/>
</dbReference>
<dbReference type="InterPro" id="IPR036259">
    <property type="entry name" value="MFS_trans_sf"/>
</dbReference>
<evidence type="ECO:0000256" key="6">
    <source>
        <dbReference type="ARBA" id="ARBA00023136"/>
    </source>
</evidence>